<dbReference type="EMBL" id="LSTR01000028">
    <property type="protein sequence ID" value="OAH44665.1"/>
    <property type="molecule type" value="Genomic_DNA"/>
</dbReference>
<dbReference type="PRINTS" id="PR00081">
    <property type="entry name" value="GDHRDH"/>
</dbReference>
<dbReference type="PANTHER" id="PTHR42760:SF115">
    <property type="entry name" value="3-OXOACYL-[ACYL-CARRIER-PROTEIN] REDUCTASE FABG"/>
    <property type="match status" value="1"/>
</dbReference>
<dbReference type="Pfam" id="PF13561">
    <property type="entry name" value="adh_short_C2"/>
    <property type="match status" value="1"/>
</dbReference>
<dbReference type="RefSeq" id="WP_063976365.1">
    <property type="nucleotide sequence ID" value="NZ_LSTR01000028.1"/>
</dbReference>
<evidence type="ECO:0008006" key="6">
    <source>
        <dbReference type="Google" id="ProtNLM"/>
    </source>
</evidence>
<evidence type="ECO:0000256" key="2">
    <source>
        <dbReference type="ARBA" id="ARBA00023002"/>
    </source>
</evidence>
<proteinExistence type="inferred from homology"/>
<comment type="caution">
    <text evidence="4">The sequence shown here is derived from an EMBL/GenBank/DDBJ whole genome shotgun (WGS) entry which is preliminary data.</text>
</comment>
<accession>A0A177JWG2</accession>
<dbReference type="PRINTS" id="PR00080">
    <property type="entry name" value="SDRFAMILY"/>
</dbReference>
<gene>
    <name evidence="4" type="ORF">AX777_20555</name>
</gene>
<comment type="catalytic activity">
    <reaction evidence="3">
        <text>2,5-dichlorocyclohexa-2,5-dien-1,4-diol + NAD(+) = 2,5-dichlorohydroquinone + NADH + H(+)</text>
        <dbReference type="Rhea" id="RHEA:15741"/>
        <dbReference type="ChEBI" id="CHEBI:15378"/>
        <dbReference type="ChEBI" id="CHEBI:27545"/>
        <dbReference type="ChEBI" id="CHEBI:28975"/>
        <dbReference type="ChEBI" id="CHEBI:57540"/>
        <dbReference type="ChEBI" id="CHEBI:57945"/>
    </reaction>
</comment>
<dbReference type="FunFam" id="3.40.50.720:FF:000084">
    <property type="entry name" value="Short-chain dehydrogenase reductase"/>
    <property type="match status" value="1"/>
</dbReference>
<evidence type="ECO:0000313" key="5">
    <source>
        <dbReference type="Proteomes" id="UP000077262"/>
    </source>
</evidence>
<sequence>MVDPVRNVAVVTGGGSGMGQACAELLAERGDIVVILDRNAEKAGQVAQTIGGHGFEIDIADHDAVEALADRIEREVGPVTKLVNCAGIAQTEPAPPEDLSFDVWDAVLRINLRGTYVSCKAFGSRMAKRGGGSIVNISSMAGMRSMPLHAYGPSKAAVINLSEGLAAEWGMSGVRVNVVAPGHVLTPMLQETIDNGTRDLSRLLTQYATGRVCQPVQVARVIAFLLSDEADSITGVTLPVDNGFLVAATWQGFGGVRPSRVTPTPAGEDAR</sequence>
<name>A0A177JWG2_SPHYA</name>
<evidence type="ECO:0000256" key="1">
    <source>
        <dbReference type="ARBA" id="ARBA00006484"/>
    </source>
</evidence>
<dbReference type="InterPro" id="IPR036291">
    <property type="entry name" value="NAD(P)-bd_dom_sf"/>
</dbReference>
<dbReference type="Proteomes" id="UP000077262">
    <property type="component" value="Unassembled WGS sequence"/>
</dbReference>
<organism evidence="4 5">
    <name type="scientific">Sphingobium yanoikuyae</name>
    <name type="common">Sphingomonas yanoikuyae</name>
    <dbReference type="NCBI Taxonomy" id="13690"/>
    <lineage>
        <taxon>Bacteria</taxon>
        <taxon>Pseudomonadati</taxon>
        <taxon>Pseudomonadota</taxon>
        <taxon>Alphaproteobacteria</taxon>
        <taxon>Sphingomonadales</taxon>
        <taxon>Sphingomonadaceae</taxon>
        <taxon>Sphingobium</taxon>
    </lineage>
</organism>
<dbReference type="CDD" id="cd05233">
    <property type="entry name" value="SDR_c"/>
    <property type="match status" value="1"/>
</dbReference>
<evidence type="ECO:0000313" key="4">
    <source>
        <dbReference type="EMBL" id="OAH44665.1"/>
    </source>
</evidence>
<comment type="similarity">
    <text evidence="1">Belongs to the short-chain dehydrogenases/reductases (SDR) family.</text>
</comment>
<dbReference type="AlphaFoldDB" id="A0A177JWG2"/>
<reference evidence="4 5" key="1">
    <citation type="submission" date="2016-02" db="EMBL/GenBank/DDBJ databases">
        <authorList>
            <person name="Wen L."/>
            <person name="He K."/>
            <person name="Yang H."/>
        </authorList>
    </citation>
    <scope>NUCLEOTIDE SEQUENCE [LARGE SCALE GENOMIC DNA]</scope>
    <source>
        <strain evidence="4 5">CD09_2</strain>
    </source>
</reference>
<dbReference type="PANTHER" id="PTHR42760">
    <property type="entry name" value="SHORT-CHAIN DEHYDROGENASES/REDUCTASES FAMILY MEMBER"/>
    <property type="match status" value="1"/>
</dbReference>
<protein>
    <recommendedName>
        <fullName evidence="6">SDR family oxidoreductase</fullName>
    </recommendedName>
</protein>
<evidence type="ECO:0000256" key="3">
    <source>
        <dbReference type="ARBA" id="ARBA00051383"/>
    </source>
</evidence>
<dbReference type="InterPro" id="IPR002347">
    <property type="entry name" value="SDR_fam"/>
</dbReference>
<dbReference type="PROSITE" id="PS51257">
    <property type="entry name" value="PROKAR_LIPOPROTEIN"/>
    <property type="match status" value="1"/>
</dbReference>
<dbReference type="SUPFAM" id="SSF51735">
    <property type="entry name" value="NAD(P)-binding Rossmann-fold domains"/>
    <property type="match status" value="1"/>
</dbReference>
<dbReference type="GO" id="GO:0016616">
    <property type="term" value="F:oxidoreductase activity, acting on the CH-OH group of donors, NAD or NADP as acceptor"/>
    <property type="evidence" value="ECO:0007669"/>
    <property type="project" value="TreeGrafter"/>
</dbReference>
<dbReference type="Gene3D" id="3.40.50.720">
    <property type="entry name" value="NAD(P)-binding Rossmann-like Domain"/>
    <property type="match status" value="1"/>
</dbReference>
<keyword evidence="2" id="KW-0560">Oxidoreductase</keyword>